<evidence type="ECO:0000256" key="3">
    <source>
        <dbReference type="ARBA" id="ARBA00022475"/>
    </source>
</evidence>
<proteinExistence type="inferred from homology"/>
<organism evidence="13 14">
    <name type="scientific">Halonatronomonas betaini</name>
    <dbReference type="NCBI Taxonomy" id="2778430"/>
    <lineage>
        <taxon>Bacteria</taxon>
        <taxon>Bacillati</taxon>
        <taxon>Bacillota</taxon>
        <taxon>Clostridia</taxon>
        <taxon>Halanaerobiales</taxon>
        <taxon>Halarsenatibacteraceae</taxon>
        <taxon>Halonatronomonas</taxon>
    </lineage>
</organism>
<dbReference type="GO" id="GO:0051205">
    <property type="term" value="P:protein insertion into membrane"/>
    <property type="evidence" value="ECO:0007669"/>
    <property type="project" value="TreeGrafter"/>
</dbReference>
<comment type="similarity">
    <text evidence="9">Belongs to the OXA1/ALB3/YidC family.</text>
</comment>
<dbReference type="Proteomes" id="UP000621436">
    <property type="component" value="Unassembled WGS sequence"/>
</dbReference>
<sequence>MFGFFDGFIDIIIQIIEFIQQLPIVPGYGIAIIVFTLAIKFALFPLTAKQTRSMKAMQDLQPKMEKIKEKYEDNKEKQQEEMMKLYQDNNVNPIAGCLPMILQLFILIPLYRAILAMSETFGESAFLWIGRITDGSLAEPDIALVIINGLVMVAQTKITQSISGGGGGKSGMMMWIMPIMIVFIGFQLPAGIMVYWLTSTLFSVIQQYLLSKETDAEAEAA</sequence>
<evidence type="ECO:0000313" key="14">
    <source>
        <dbReference type="Proteomes" id="UP000621436"/>
    </source>
</evidence>
<evidence type="ECO:0000313" key="13">
    <source>
        <dbReference type="EMBL" id="MBF8437699.1"/>
    </source>
</evidence>
<keyword evidence="6 11" id="KW-1133">Transmembrane helix</keyword>
<evidence type="ECO:0000256" key="7">
    <source>
        <dbReference type="ARBA" id="ARBA00023136"/>
    </source>
</evidence>
<dbReference type="PANTHER" id="PTHR12428:SF65">
    <property type="entry name" value="CYTOCHROME C OXIDASE ASSEMBLY PROTEIN COX18, MITOCHONDRIAL"/>
    <property type="match status" value="1"/>
</dbReference>
<name>A0A931FAK9_9FIRM</name>
<protein>
    <submittedName>
        <fullName evidence="13">YidC/Oxa1 family membrane protein insertase</fullName>
    </submittedName>
</protein>
<dbReference type="PRINTS" id="PR00701">
    <property type="entry name" value="60KDINNERMP"/>
</dbReference>
<reference evidence="13" key="1">
    <citation type="submission" date="2020-11" db="EMBL/GenBank/DDBJ databases">
        <title>Halonatronomonas betainensis gen. nov., sp. nov. a novel haloalkaliphilic representative of the family Halanaerobiacae capable of betaine degradation.</title>
        <authorList>
            <person name="Boltyanskaya Y."/>
            <person name="Kevbrin V."/>
            <person name="Detkova E."/>
            <person name="Grouzdev D.S."/>
            <person name="Koziaeva V."/>
            <person name="Zhilina T."/>
        </authorList>
    </citation>
    <scope>NUCLEOTIDE SEQUENCE</scope>
    <source>
        <strain evidence="13">Z-7014</strain>
    </source>
</reference>
<evidence type="ECO:0000256" key="9">
    <source>
        <dbReference type="RuleBase" id="RU003945"/>
    </source>
</evidence>
<keyword evidence="5" id="KW-0653">Protein transport</keyword>
<evidence type="ECO:0000256" key="11">
    <source>
        <dbReference type="SAM" id="Phobius"/>
    </source>
</evidence>
<feature type="coiled-coil region" evidence="10">
    <location>
        <begin position="61"/>
        <end position="88"/>
    </location>
</feature>
<feature type="transmembrane region" description="Helical" evidence="11">
    <location>
        <begin position="91"/>
        <end position="111"/>
    </location>
</feature>
<evidence type="ECO:0000256" key="6">
    <source>
        <dbReference type="ARBA" id="ARBA00022989"/>
    </source>
</evidence>
<feature type="domain" description="Membrane insertase YidC/Oxa/ALB C-terminal" evidence="12">
    <location>
        <begin position="28"/>
        <end position="211"/>
    </location>
</feature>
<keyword evidence="3" id="KW-1003">Cell membrane</keyword>
<evidence type="ECO:0000256" key="10">
    <source>
        <dbReference type="SAM" id="Coils"/>
    </source>
</evidence>
<dbReference type="NCBIfam" id="TIGR03592">
    <property type="entry name" value="yidC_oxa1_cterm"/>
    <property type="match status" value="1"/>
</dbReference>
<evidence type="ECO:0000256" key="1">
    <source>
        <dbReference type="ARBA" id="ARBA00004651"/>
    </source>
</evidence>
<dbReference type="InterPro" id="IPR028055">
    <property type="entry name" value="YidC/Oxa/ALB_C"/>
</dbReference>
<dbReference type="CDD" id="cd20070">
    <property type="entry name" value="5TM_YidC_Alb3"/>
    <property type="match status" value="1"/>
</dbReference>
<evidence type="ECO:0000259" key="12">
    <source>
        <dbReference type="Pfam" id="PF02096"/>
    </source>
</evidence>
<evidence type="ECO:0000256" key="4">
    <source>
        <dbReference type="ARBA" id="ARBA00022692"/>
    </source>
</evidence>
<comment type="subcellular location">
    <subcellularLocation>
        <location evidence="1">Cell membrane</location>
        <topology evidence="1">Multi-pass membrane protein</topology>
    </subcellularLocation>
    <subcellularLocation>
        <location evidence="9">Membrane</location>
        <topology evidence="9">Multi-pass membrane protein</topology>
    </subcellularLocation>
</comment>
<gene>
    <name evidence="13" type="ORF">I0Q91_11445</name>
</gene>
<dbReference type="InterPro" id="IPR047196">
    <property type="entry name" value="YidC_ALB_C"/>
</dbReference>
<keyword evidence="10" id="KW-0175">Coiled coil</keyword>
<dbReference type="PANTHER" id="PTHR12428">
    <property type="entry name" value="OXA1"/>
    <property type="match status" value="1"/>
</dbReference>
<feature type="transmembrane region" description="Helical" evidence="11">
    <location>
        <begin position="175"/>
        <end position="197"/>
    </location>
</feature>
<dbReference type="Pfam" id="PF02096">
    <property type="entry name" value="60KD_IMP"/>
    <property type="match status" value="1"/>
</dbReference>
<dbReference type="GO" id="GO:0015031">
    <property type="term" value="P:protein transport"/>
    <property type="evidence" value="ECO:0007669"/>
    <property type="project" value="UniProtKB-KW"/>
</dbReference>
<keyword evidence="8" id="KW-0143">Chaperone</keyword>
<keyword evidence="2" id="KW-0813">Transport</keyword>
<dbReference type="GO" id="GO:0005886">
    <property type="term" value="C:plasma membrane"/>
    <property type="evidence" value="ECO:0007669"/>
    <property type="project" value="UniProtKB-SubCell"/>
</dbReference>
<dbReference type="RefSeq" id="WP_270454706.1">
    <property type="nucleotide sequence ID" value="NZ_JADPIE010000007.1"/>
</dbReference>
<comment type="caution">
    <text evidence="13">The sequence shown here is derived from an EMBL/GenBank/DDBJ whole genome shotgun (WGS) entry which is preliminary data.</text>
</comment>
<keyword evidence="4 9" id="KW-0812">Transmembrane</keyword>
<feature type="transmembrane region" description="Helical" evidence="11">
    <location>
        <begin position="28"/>
        <end position="48"/>
    </location>
</feature>
<evidence type="ECO:0000256" key="8">
    <source>
        <dbReference type="ARBA" id="ARBA00023186"/>
    </source>
</evidence>
<evidence type="ECO:0000256" key="5">
    <source>
        <dbReference type="ARBA" id="ARBA00022927"/>
    </source>
</evidence>
<dbReference type="EMBL" id="JADPIE010000007">
    <property type="protein sequence ID" value="MBF8437699.1"/>
    <property type="molecule type" value="Genomic_DNA"/>
</dbReference>
<dbReference type="GO" id="GO:0032977">
    <property type="term" value="F:membrane insertase activity"/>
    <property type="evidence" value="ECO:0007669"/>
    <property type="project" value="InterPro"/>
</dbReference>
<dbReference type="AlphaFoldDB" id="A0A931FAK9"/>
<evidence type="ECO:0000256" key="2">
    <source>
        <dbReference type="ARBA" id="ARBA00022448"/>
    </source>
</evidence>
<keyword evidence="14" id="KW-1185">Reference proteome</keyword>
<dbReference type="InterPro" id="IPR001708">
    <property type="entry name" value="YidC/ALB3/OXA1/COX18"/>
</dbReference>
<accession>A0A931FAK9</accession>
<keyword evidence="7 11" id="KW-0472">Membrane</keyword>